<dbReference type="EnsemblProtists" id="HpaT804869">
    <property type="protein sequence ID" value="HpaP804869"/>
    <property type="gene ID" value="HpaG804869"/>
</dbReference>
<proteinExistence type="predicted"/>
<dbReference type="AlphaFoldDB" id="M4BF01"/>
<organism evidence="1 2">
    <name type="scientific">Hyaloperonospora arabidopsidis (strain Emoy2)</name>
    <name type="common">Downy mildew agent</name>
    <name type="synonym">Peronospora arabidopsidis</name>
    <dbReference type="NCBI Taxonomy" id="559515"/>
    <lineage>
        <taxon>Eukaryota</taxon>
        <taxon>Sar</taxon>
        <taxon>Stramenopiles</taxon>
        <taxon>Oomycota</taxon>
        <taxon>Peronosporomycetes</taxon>
        <taxon>Peronosporales</taxon>
        <taxon>Peronosporaceae</taxon>
        <taxon>Hyaloperonospora</taxon>
    </lineage>
</organism>
<dbReference type="InParanoid" id="M4BF01"/>
<evidence type="ECO:0000313" key="2">
    <source>
        <dbReference type="Proteomes" id="UP000011713"/>
    </source>
</evidence>
<dbReference type="Proteomes" id="UP000011713">
    <property type="component" value="Unassembled WGS sequence"/>
</dbReference>
<evidence type="ECO:0000313" key="1">
    <source>
        <dbReference type="EnsemblProtists" id="HpaP804869"/>
    </source>
</evidence>
<keyword evidence="2" id="KW-1185">Reference proteome</keyword>
<accession>M4BF01</accession>
<name>M4BF01_HYAAE</name>
<dbReference type="EMBL" id="JH598187">
    <property type="status" value="NOT_ANNOTATED_CDS"/>
    <property type="molecule type" value="Genomic_DNA"/>
</dbReference>
<dbReference type="HOGENOM" id="CLU_2727638_0_0_1"/>
<dbReference type="VEuPathDB" id="FungiDB:HpaG804869"/>
<protein>
    <submittedName>
        <fullName evidence="1">Uncharacterized protein</fullName>
    </submittedName>
</protein>
<reference evidence="1" key="2">
    <citation type="submission" date="2015-06" db="UniProtKB">
        <authorList>
            <consortium name="EnsemblProtists"/>
        </authorList>
    </citation>
    <scope>IDENTIFICATION</scope>
    <source>
        <strain evidence="1">Emoy2</strain>
    </source>
</reference>
<sequence>MAVVGRQWTCARSGSVVPPAVELLLFSHTNSVSESEDPNIARFIEVFEVTADPVVETAADAATGRLAGCVGY</sequence>
<reference evidence="2" key="1">
    <citation type="journal article" date="2010" name="Science">
        <title>Signatures of adaptation to obligate biotrophy in the Hyaloperonospora arabidopsidis genome.</title>
        <authorList>
            <person name="Baxter L."/>
            <person name="Tripathy S."/>
            <person name="Ishaque N."/>
            <person name="Boot N."/>
            <person name="Cabral A."/>
            <person name="Kemen E."/>
            <person name="Thines M."/>
            <person name="Ah-Fong A."/>
            <person name="Anderson R."/>
            <person name="Badejoko W."/>
            <person name="Bittner-Eddy P."/>
            <person name="Boore J.L."/>
            <person name="Chibucos M.C."/>
            <person name="Coates M."/>
            <person name="Dehal P."/>
            <person name="Delehaunty K."/>
            <person name="Dong S."/>
            <person name="Downton P."/>
            <person name="Dumas B."/>
            <person name="Fabro G."/>
            <person name="Fronick C."/>
            <person name="Fuerstenberg S.I."/>
            <person name="Fulton L."/>
            <person name="Gaulin E."/>
            <person name="Govers F."/>
            <person name="Hughes L."/>
            <person name="Humphray S."/>
            <person name="Jiang R.H."/>
            <person name="Judelson H."/>
            <person name="Kamoun S."/>
            <person name="Kyung K."/>
            <person name="Meijer H."/>
            <person name="Minx P."/>
            <person name="Morris P."/>
            <person name="Nelson J."/>
            <person name="Phuntumart V."/>
            <person name="Qutob D."/>
            <person name="Rehmany A."/>
            <person name="Rougon-Cardoso A."/>
            <person name="Ryden P."/>
            <person name="Torto-Alalibo T."/>
            <person name="Studholme D."/>
            <person name="Wang Y."/>
            <person name="Win J."/>
            <person name="Wood J."/>
            <person name="Clifton S.W."/>
            <person name="Rogers J."/>
            <person name="Van den Ackerveken G."/>
            <person name="Jones J.D."/>
            <person name="McDowell J.M."/>
            <person name="Beynon J."/>
            <person name="Tyler B.M."/>
        </authorList>
    </citation>
    <scope>NUCLEOTIDE SEQUENCE [LARGE SCALE GENOMIC DNA]</scope>
    <source>
        <strain evidence="2">Emoy2</strain>
    </source>
</reference>